<feature type="domain" description="Periplasmic copper-binding protein NosD beta helix" evidence="3">
    <location>
        <begin position="384"/>
        <end position="552"/>
    </location>
</feature>
<dbReference type="InterPro" id="IPR011050">
    <property type="entry name" value="Pectin_lyase_fold/virulence"/>
</dbReference>
<dbReference type="EMBL" id="JBHSAQ010000011">
    <property type="protein sequence ID" value="MFC3959283.1"/>
    <property type="molecule type" value="Genomic_DNA"/>
</dbReference>
<feature type="region of interest" description="Disordered" evidence="2">
    <location>
        <begin position="551"/>
        <end position="574"/>
    </location>
</feature>
<dbReference type="Gene3D" id="3.30.70.2050">
    <property type="match status" value="1"/>
</dbReference>
<evidence type="ECO:0000256" key="1">
    <source>
        <dbReference type="ARBA" id="ARBA00022737"/>
    </source>
</evidence>
<dbReference type="RefSeq" id="WP_256532830.1">
    <property type="nucleotide sequence ID" value="NZ_CP101824.1"/>
</dbReference>
<organism evidence="4 5">
    <name type="scientific">Halovivax cerinus</name>
    <dbReference type="NCBI Taxonomy" id="1487865"/>
    <lineage>
        <taxon>Archaea</taxon>
        <taxon>Methanobacteriati</taxon>
        <taxon>Methanobacteriota</taxon>
        <taxon>Stenosarchaea group</taxon>
        <taxon>Halobacteria</taxon>
        <taxon>Halobacteriales</taxon>
        <taxon>Natrialbaceae</taxon>
        <taxon>Halovivax</taxon>
    </lineage>
</organism>
<dbReference type="Pfam" id="PF05048">
    <property type="entry name" value="NosD"/>
    <property type="match status" value="1"/>
</dbReference>
<evidence type="ECO:0000313" key="4">
    <source>
        <dbReference type="EMBL" id="MFC3959283.1"/>
    </source>
</evidence>
<sequence>MNERVLSVVLVAVVVLAAVGIGLLFSVETGAESPEPADFDDTVTVGLTLEEQYELLDRPNASLPRVQTFYSQYAYVVGYFGVDAALAAQRQAGHRSRFGYPLVTYVTDYGGTGVELGADDYPVVARDPAWIPAESAWYVVDSEARTPGGAAIPSFGERAEAEAFAASYGGTVESWDQVTERRFERAEAAAVRERVSRQMASANETVASASSHDDRPVSVLVGEDAGTIQGAVERAPANTTVLVPPGTYTETVEIDRPVTLAGEGDVTIRGDDNGSVVTITEPDVGVRNVHLAGTGNRSLGAESLPGDEGDHPDDRSLAFYGGTDAGLTAHVADRVSIANVSVETRANGVILRESPGAVLRNVTVTEAPDAEDPYAGLIVLRSPGVVEDSTFRGGRDTIYLYRSDGLVFRDNDLGDSLLGLHLMHTNDALLANNRVDTVSETAIYVMTGPTGTAVVGNEIADAEIGISVGGTASYVARNVVTDADVGLRILADNSLYEGNVLAGNGVGAHAGAVLPTNRVIDNDFVANDRHATAGHGPLRIWSHDGVGNYWQGATSPADGEPPQRAYSPTDPVDRRLHTTPGAATLARAPAVDALSGLERSVSGMQTGSITDLSPACGPNNPGLLARTDRAVDAYACDGTVVTEP</sequence>
<gene>
    <name evidence="4" type="ORF">ACFOUR_13035</name>
</gene>
<dbReference type="InterPro" id="IPR006626">
    <property type="entry name" value="PbH1"/>
</dbReference>
<dbReference type="PANTHER" id="PTHR22990:SF15">
    <property type="entry name" value="F-BOX ONLY PROTEIN 10"/>
    <property type="match status" value="1"/>
</dbReference>
<dbReference type="InterPro" id="IPR012334">
    <property type="entry name" value="Pectin_lyas_fold"/>
</dbReference>
<keyword evidence="5" id="KW-1185">Reference proteome</keyword>
<proteinExistence type="predicted"/>
<evidence type="ECO:0000259" key="3">
    <source>
        <dbReference type="Pfam" id="PF05048"/>
    </source>
</evidence>
<keyword evidence="1" id="KW-0677">Repeat</keyword>
<reference evidence="4 5" key="1">
    <citation type="journal article" date="2019" name="Int. J. Syst. Evol. Microbiol.">
        <title>The Global Catalogue of Microorganisms (GCM) 10K type strain sequencing project: providing services to taxonomists for standard genome sequencing and annotation.</title>
        <authorList>
            <consortium name="The Broad Institute Genomics Platform"/>
            <consortium name="The Broad Institute Genome Sequencing Center for Infectious Disease"/>
            <person name="Wu L."/>
            <person name="Ma J."/>
        </authorList>
    </citation>
    <scope>NUCLEOTIDE SEQUENCE [LARGE SCALE GENOMIC DNA]</scope>
    <source>
        <strain evidence="4 5">IBRC-M 10256</strain>
    </source>
</reference>
<evidence type="ECO:0000313" key="5">
    <source>
        <dbReference type="Proteomes" id="UP001595846"/>
    </source>
</evidence>
<dbReference type="GeneID" id="73901938"/>
<dbReference type="SMART" id="SM00710">
    <property type="entry name" value="PbH1"/>
    <property type="match status" value="6"/>
</dbReference>
<evidence type="ECO:0000256" key="2">
    <source>
        <dbReference type="SAM" id="MobiDB-lite"/>
    </source>
</evidence>
<dbReference type="Gene3D" id="2.160.20.10">
    <property type="entry name" value="Single-stranded right-handed beta-helix, Pectin lyase-like"/>
    <property type="match status" value="1"/>
</dbReference>
<protein>
    <submittedName>
        <fullName evidence="4">NosD domain-containing protein</fullName>
    </submittedName>
</protein>
<dbReference type="SUPFAM" id="SSF51126">
    <property type="entry name" value="Pectin lyase-like"/>
    <property type="match status" value="1"/>
</dbReference>
<dbReference type="AlphaFoldDB" id="A0ABD5NQG9"/>
<dbReference type="InterPro" id="IPR008719">
    <property type="entry name" value="N2O_reductase_NosL"/>
</dbReference>
<name>A0ABD5NQG9_9EURY</name>
<dbReference type="Proteomes" id="UP001595846">
    <property type="component" value="Unassembled WGS sequence"/>
</dbReference>
<dbReference type="PANTHER" id="PTHR22990">
    <property type="entry name" value="F-BOX ONLY PROTEIN"/>
    <property type="match status" value="1"/>
</dbReference>
<dbReference type="InterPro" id="IPR007742">
    <property type="entry name" value="NosD_dom"/>
</dbReference>
<accession>A0ABD5NQG9</accession>
<comment type="caution">
    <text evidence="4">The sequence shown here is derived from an EMBL/GenBank/DDBJ whole genome shotgun (WGS) entry which is preliminary data.</text>
</comment>
<dbReference type="InterPro" id="IPR051550">
    <property type="entry name" value="SCF-Subunits/Alg-Epimerases"/>
</dbReference>
<dbReference type="SUPFAM" id="SSF160387">
    <property type="entry name" value="NosL/MerB-like"/>
    <property type="match status" value="1"/>
</dbReference>
<dbReference type="Pfam" id="PF05573">
    <property type="entry name" value="NosL"/>
    <property type="match status" value="1"/>
</dbReference>